<evidence type="ECO:0000256" key="9">
    <source>
        <dbReference type="SAM" id="Coils"/>
    </source>
</evidence>
<evidence type="ECO:0000256" key="6">
    <source>
        <dbReference type="ARBA" id="ARBA00023054"/>
    </source>
</evidence>
<organism evidence="11 12">
    <name type="scientific">Pinctada imbricata</name>
    <name type="common">Atlantic pearl-oyster</name>
    <name type="synonym">Pinctada martensii</name>
    <dbReference type="NCBI Taxonomy" id="66713"/>
    <lineage>
        <taxon>Eukaryota</taxon>
        <taxon>Metazoa</taxon>
        <taxon>Spiralia</taxon>
        <taxon>Lophotrochozoa</taxon>
        <taxon>Mollusca</taxon>
        <taxon>Bivalvia</taxon>
        <taxon>Autobranchia</taxon>
        <taxon>Pteriomorphia</taxon>
        <taxon>Pterioida</taxon>
        <taxon>Pterioidea</taxon>
        <taxon>Pteriidae</taxon>
        <taxon>Pinctada</taxon>
    </lineage>
</organism>
<feature type="coiled-coil region" evidence="9">
    <location>
        <begin position="356"/>
        <end position="411"/>
    </location>
</feature>
<evidence type="ECO:0000256" key="7">
    <source>
        <dbReference type="ARBA" id="ARBA00023306"/>
    </source>
</evidence>
<comment type="caution">
    <text evidence="11">The sequence shown here is derived from an EMBL/GenBank/DDBJ whole genome shotgun (WGS) entry which is preliminary data.</text>
</comment>
<dbReference type="EMBL" id="VSWD01000010">
    <property type="protein sequence ID" value="KAK3090994.1"/>
    <property type="molecule type" value="Genomic_DNA"/>
</dbReference>
<keyword evidence="6 9" id="KW-0175">Coiled coil</keyword>
<comment type="similarity">
    <text evidence="2">Belongs to the NUF2 family.</text>
</comment>
<keyword evidence="5" id="KW-0498">Mitosis</keyword>
<evidence type="ECO:0000313" key="12">
    <source>
        <dbReference type="Proteomes" id="UP001186944"/>
    </source>
</evidence>
<evidence type="ECO:0000256" key="8">
    <source>
        <dbReference type="ARBA" id="ARBA00023328"/>
    </source>
</evidence>
<name>A0AA88Y1J6_PINIB</name>
<gene>
    <name evidence="11" type="ORF">FSP39_016319</name>
</gene>
<dbReference type="InterPro" id="IPR038275">
    <property type="entry name" value="Nuf2_N_sf"/>
</dbReference>
<keyword evidence="7" id="KW-0131">Cell cycle</keyword>
<keyword evidence="12" id="KW-1185">Reference proteome</keyword>
<dbReference type="InterPro" id="IPR005549">
    <property type="entry name" value="Kinetochore_Nuf2_N"/>
</dbReference>
<keyword evidence="3" id="KW-0158">Chromosome</keyword>
<evidence type="ECO:0000256" key="1">
    <source>
        <dbReference type="ARBA" id="ARBA00004584"/>
    </source>
</evidence>
<feature type="coiled-coil region" evidence="9">
    <location>
        <begin position="160"/>
        <end position="279"/>
    </location>
</feature>
<dbReference type="GO" id="GO:0051301">
    <property type="term" value="P:cell division"/>
    <property type="evidence" value="ECO:0007669"/>
    <property type="project" value="UniProtKB-KW"/>
</dbReference>
<comment type="subcellular location">
    <subcellularLocation>
        <location evidence="1">Chromosome</location>
        <location evidence="1">Centromere</location>
    </subcellularLocation>
</comment>
<dbReference type="Gene3D" id="1.10.418.60">
    <property type="entry name" value="Ncd80 complex, Nuf2 subunit"/>
    <property type="match status" value="1"/>
</dbReference>
<evidence type="ECO:0000256" key="2">
    <source>
        <dbReference type="ARBA" id="ARBA00005498"/>
    </source>
</evidence>
<sequence length="442" mass="52326">MAYAFPLLQVDEIVAFVREGLFNVPIEPVDFTKPDPRRWRDIYTCFVEILTGTPFDPNLPALVPDTCDHPELYNEAYQEIWFVMVMQRVLRSTGIIDFNLKDVRSPSKTRLVKICSAVINFFKFSLSRRAFFIELKEEHERSRERYDYFLKITEDLKCQVEKLREEKQRQEPELAKINQDLEVIAQEMQELVKVKEAKEKIVQELKTKNSEMNAAIEHEKHAICKSKEEMEKLSQMIVQSPEKLKKEQERMRHQLNQLKEEIEQKREKSEEMRLKLKKMGQHETDIDSALKMICSIEEEIDKESIIIKKIAELKEKAADGCGVMRELQSKKNQNQHLESAKHEKFAKLTLQHQSKMKSQQETIQGLKMEENSLKEAQTQEETKKRELSEQKRKLLDQLDQHLKLADQKMQERKDAYSQLLQLLDQYHSQLAEKFGELREVMQ</sequence>
<dbReference type="GO" id="GO:0031262">
    <property type="term" value="C:Ndc80 complex"/>
    <property type="evidence" value="ECO:0007669"/>
    <property type="project" value="InterPro"/>
</dbReference>
<accession>A0AA88Y1J6</accession>
<protein>
    <recommendedName>
        <fullName evidence="10">Kinetochore protein Nuf2 N-terminal domain-containing protein</fullName>
    </recommendedName>
</protein>
<evidence type="ECO:0000256" key="4">
    <source>
        <dbReference type="ARBA" id="ARBA00022618"/>
    </source>
</evidence>
<keyword evidence="4" id="KW-0132">Cell division</keyword>
<proteinExistence type="inferred from homology"/>
<evidence type="ECO:0000259" key="10">
    <source>
        <dbReference type="Pfam" id="PF03800"/>
    </source>
</evidence>
<dbReference type="Proteomes" id="UP001186944">
    <property type="component" value="Unassembled WGS sequence"/>
</dbReference>
<evidence type="ECO:0000256" key="5">
    <source>
        <dbReference type="ARBA" id="ARBA00022776"/>
    </source>
</evidence>
<evidence type="ECO:0000313" key="11">
    <source>
        <dbReference type="EMBL" id="KAK3090994.1"/>
    </source>
</evidence>
<reference evidence="11" key="1">
    <citation type="submission" date="2019-08" db="EMBL/GenBank/DDBJ databases">
        <title>The improved chromosome-level genome for the pearl oyster Pinctada fucata martensii using PacBio sequencing and Hi-C.</title>
        <authorList>
            <person name="Zheng Z."/>
        </authorList>
    </citation>
    <scope>NUCLEOTIDE SEQUENCE</scope>
    <source>
        <strain evidence="11">ZZ-2019</strain>
        <tissue evidence="11">Adductor muscle</tissue>
    </source>
</reference>
<dbReference type="AlphaFoldDB" id="A0AA88Y1J6"/>
<feature type="domain" description="Kinetochore protein Nuf2 N-terminal" evidence="10">
    <location>
        <begin position="3"/>
        <end position="139"/>
    </location>
</feature>
<dbReference type="Pfam" id="PF03800">
    <property type="entry name" value="Nuf2"/>
    <property type="match status" value="1"/>
</dbReference>
<keyword evidence="8" id="KW-0137">Centromere</keyword>
<evidence type="ECO:0000256" key="3">
    <source>
        <dbReference type="ARBA" id="ARBA00022454"/>
    </source>
</evidence>